<proteinExistence type="predicted"/>
<gene>
    <name evidence="1" type="ORF">LSAA_375</name>
</gene>
<name>A0A817FGF4_LEPSM</name>
<comment type="caution">
    <text evidence="1">The sequence shown here is derived from an EMBL/GenBank/DDBJ whole genome shotgun (WGS) entry which is preliminary data.</text>
</comment>
<dbReference type="OrthoDB" id="9979716at2759"/>
<accession>A0A817FGF4</accession>
<evidence type="ECO:0000313" key="1">
    <source>
        <dbReference type="EMBL" id="CAF2747773.1"/>
    </source>
</evidence>
<dbReference type="AlphaFoldDB" id="A0A817FGF4"/>
<reference evidence="1" key="1">
    <citation type="submission" date="2021-02" db="EMBL/GenBank/DDBJ databases">
        <authorList>
            <person name="Bekaert M."/>
        </authorList>
    </citation>
    <scope>NUCLEOTIDE SEQUENCE</scope>
    <source>
        <strain evidence="1">IoA-00</strain>
    </source>
</reference>
<sequence>MEKLVCRTDNRMCMIHRCDHCPSSDAFVNYWEKNWETLMLTQCSTIPNGKPPIEQLFPTSSKHAMMKTYRITDPKISSNRTKILEMNVDNLFKEFGDVFDVGKIMKPMICDPVKINLQKNAKPFCKNGTRPMTYALREKTKKELDSIEKKWCY</sequence>
<evidence type="ECO:0000313" key="2">
    <source>
        <dbReference type="Proteomes" id="UP000675881"/>
    </source>
</evidence>
<keyword evidence="2" id="KW-1185">Reference proteome</keyword>
<protein>
    <submittedName>
        <fullName evidence="1">(salmon louse) hypothetical protein</fullName>
    </submittedName>
</protein>
<organism evidence="1 2">
    <name type="scientific">Lepeophtheirus salmonis</name>
    <name type="common">Salmon louse</name>
    <name type="synonym">Caligus salmonis</name>
    <dbReference type="NCBI Taxonomy" id="72036"/>
    <lineage>
        <taxon>Eukaryota</taxon>
        <taxon>Metazoa</taxon>
        <taxon>Ecdysozoa</taxon>
        <taxon>Arthropoda</taxon>
        <taxon>Crustacea</taxon>
        <taxon>Multicrustacea</taxon>
        <taxon>Hexanauplia</taxon>
        <taxon>Copepoda</taxon>
        <taxon>Siphonostomatoida</taxon>
        <taxon>Caligidae</taxon>
        <taxon>Lepeophtheirus</taxon>
    </lineage>
</organism>
<dbReference type="EMBL" id="CAJNVT010000226">
    <property type="protein sequence ID" value="CAF2747773.1"/>
    <property type="molecule type" value="Genomic_DNA"/>
</dbReference>
<dbReference type="Proteomes" id="UP000675881">
    <property type="component" value="Unassembled WGS sequence"/>
</dbReference>